<sequence length="61" mass="7121">MGELQEKFALYKENFQTCSQQSSGMFHKAGNLLRKCYFDKLVVLAGEKEFQSLETHVKIYK</sequence>
<dbReference type="EMBL" id="NTWE01000049">
    <property type="protein sequence ID" value="PEV97011.1"/>
    <property type="molecule type" value="Genomic_DNA"/>
</dbReference>
<accession>A0A2A8PPV6</accession>
<name>A0A2A8PPV6_BACCE</name>
<reference evidence="1 2" key="1">
    <citation type="submission" date="2017-09" db="EMBL/GenBank/DDBJ databases">
        <title>Large-scale bioinformatics analysis of Bacillus genomes uncovers conserved roles of natural products in bacterial physiology.</title>
        <authorList>
            <consortium name="Agbiome Team Llc"/>
            <person name="Bleich R.M."/>
            <person name="Grubbs K.J."/>
            <person name="Santa Maria K.C."/>
            <person name="Allen S.E."/>
            <person name="Farag S."/>
            <person name="Shank E.A."/>
            <person name="Bowers A."/>
        </authorList>
    </citation>
    <scope>NUCLEOTIDE SEQUENCE [LARGE SCALE GENOMIC DNA]</scope>
    <source>
        <strain evidence="1 2">AFS010695</strain>
    </source>
</reference>
<proteinExistence type="predicted"/>
<protein>
    <submittedName>
        <fullName evidence="1">Uncharacterized protein</fullName>
    </submittedName>
</protein>
<evidence type="ECO:0000313" key="1">
    <source>
        <dbReference type="EMBL" id="PEV97011.1"/>
    </source>
</evidence>
<dbReference type="Proteomes" id="UP000220635">
    <property type="component" value="Unassembled WGS sequence"/>
</dbReference>
<dbReference type="AlphaFoldDB" id="A0A2A8PPV6"/>
<comment type="caution">
    <text evidence="1">The sequence shown here is derived from an EMBL/GenBank/DDBJ whole genome shotgun (WGS) entry which is preliminary data.</text>
</comment>
<evidence type="ECO:0000313" key="2">
    <source>
        <dbReference type="Proteomes" id="UP000220635"/>
    </source>
</evidence>
<gene>
    <name evidence="1" type="ORF">CN425_24705</name>
</gene>
<organism evidence="1 2">
    <name type="scientific">Bacillus cereus</name>
    <dbReference type="NCBI Taxonomy" id="1396"/>
    <lineage>
        <taxon>Bacteria</taxon>
        <taxon>Bacillati</taxon>
        <taxon>Bacillota</taxon>
        <taxon>Bacilli</taxon>
        <taxon>Bacillales</taxon>
        <taxon>Bacillaceae</taxon>
        <taxon>Bacillus</taxon>
        <taxon>Bacillus cereus group</taxon>
    </lineage>
</organism>